<dbReference type="Proteomes" id="UP000256686">
    <property type="component" value="Unassembled WGS sequence"/>
</dbReference>
<organism evidence="1 2">
    <name type="scientific">Chryseobacterium pennae</name>
    <dbReference type="NCBI Taxonomy" id="2258962"/>
    <lineage>
        <taxon>Bacteria</taxon>
        <taxon>Pseudomonadati</taxon>
        <taxon>Bacteroidota</taxon>
        <taxon>Flavobacteriia</taxon>
        <taxon>Flavobacteriales</taxon>
        <taxon>Weeksellaceae</taxon>
        <taxon>Chryseobacterium group</taxon>
        <taxon>Chryseobacterium</taxon>
    </lineage>
</organism>
<keyword evidence="2" id="KW-1185">Reference proteome</keyword>
<dbReference type="EMBL" id="QNVT01000006">
    <property type="protein sequence ID" value="REC62850.1"/>
    <property type="molecule type" value="Genomic_DNA"/>
</dbReference>
<sequence>MTSHKISEIKHIIEKDRNTDGDYWLNGGNEMIYKILDTFNQSDWKELEEDLVNFKDYEHSIFARTILHYDENRIVDIDHYQLFFRSFILLKDYEDCDCLLFDMFYIENVKNPDLELFNNIKSKIQFLEEAGFSTNEDILHLAYNSIDKVIKGI</sequence>
<dbReference type="RefSeq" id="WP_115970338.1">
    <property type="nucleotide sequence ID" value="NZ_QNVT01000006.1"/>
</dbReference>
<evidence type="ECO:0000313" key="2">
    <source>
        <dbReference type="Proteomes" id="UP000256686"/>
    </source>
</evidence>
<reference evidence="2" key="1">
    <citation type="submission" date="2018-06" db="EMBL/GenBank/DDBJ databases">
        <authorList>
            <person name="Lum Nde A."/>
            <person name="Hugo C."/>
        </authorList>
    </citation>
    <scope>NUCLEOTIDE SEQUENCE [LARGE SCALE GENOMIC DNA]</scope>
    <source>
        <strain evidence="2">1_F178</strain>
    </source>
</reference>
<protein>
    <submittedName>
        <fullName evidence="1">Uncharacterized protein</fullName>
    </submittedName>
</protein>
<gene>
    <name evidence="1" type="ORF">DRF65_08490</name>
</gene>
<evidence type="ECO:0000313" key="1">
    <source>
        <dbReference type="EMBL" id="REC62850.1"/>
    </source>
</evidence>
<proteinExistence type="predicted"/>
<comment type="caution">
    <text evidence="1">The sequence shown here is derived from an EMBL/GenBank/DDBJ whole genome shotgun (WGS) entry which is preliminary data.</text>
</comment>
<name>A0A3D9CAE8_9FLAO</name>
<accession>A0A3D9CAE8</accession>
<dbReference type="AlphaFoldDB" id="A0A3D9CAE8"/>